<gene>
    <name evidence="3" type="ORF">GCM10009668_03390</name>
</gene>
<organism evidence="3 4">
    <name type="scientific">Nocardioides dubius</name>
    <dbReference type="NCBI Taxonomy" id="317019"/>
    <lineage>
        <taxon>Bacteria</taxon>
        <taxon>Bacillati</taxon>
        <taxon>Actinomycetota</taxon>
        <taxon>Actinomycetes</taxon>
        <taxon>Propionibacteriales</taxon>
        <taxon>Nocardioidaceae</taxon>
        <taxon>Nocardioides</taxon>
    </lineage>
</organism>
<dbReference type="Gene3D" id="3.40.50.12370">
    <property type="match status" value="1"/>
</dbReference>
<reference evidence="4" key="1">
    <citation type="journal article" date="2019" name="Int. J. Syst. Evol. Microbiol.">
        <title>The Global Catalogue of Microorganisms (GCM) 10K type strain sequencing project: providing services to taxonomists for standard genome sequencing and annotation.</title>
        <authorList>
            <consortium name="The Broad Institute Genomics Platform"/>
            <consortium name="The Broad Institute Genome Sequencing Center for Infectious Disease"/>
            <person name="Wu L."/>
            <person name="Ma J."/>
        </authorList>
    </citation>
    <scope>NUCLEOTIDE SEQUENCE [LARGE SCALE GENOMIC DNA]</scope>
    <source>
        <strain evidence="4">JCM 13008</strain>
    </source>
</reference>
<evidence type="ECO:0000259" key="2">
    <source>
        <dbReference type="Pfam" id="PF00582"/>
    </source>
</evidence>
<dbReference type="EMBL" id="BAAALG010000001">
    <property type="protein sequence ID" value="GAA1091832.1"/>
    <property type="molecule type" value="Genomic_DNA"/>
</dbReference>
<comment type="similarity">
    <text evidence="1">Belongs to the universal stress protein A family.</text>
</comment>
<name>A0ABP4E4S3_9ACTN</name>
<sequence>MNSTPFGPAGADGIGQESHMTKIIVTGVDDSDTAAAAARKAAEIAAAFGGRLHILSAYGDLDAETINIGTDEILVSNEQEAEQTVHKVLAELRQTYPELEITSAASEGRPGEALVKAAENLNADLIVLGNKRVQGIARVLGSIAKDVAAHAPCDVYIAHTHHR</sequence>
<comment type="caution">
    <text evidence="3">The sequence shown here is derived from an EMBL/GenBank/DDBJ whole genome shotgun (WGS) entry which is preliminary data.</text>
</comment>
<dbReference type="InterPro" id="IPR006015">
    <property type="entry name" value="Universal_stress_UspA"/>
</dbReference>
<dbReference type="PANTHER" id="PTHR46268">
    <property type="entry name" value="STRESS RESPONSE PROTEIN NHAX"/>
    <property type="match status" value="1"/>
</dbReference>
<evidence type="ECO:0000313" key="3">
    <source>
        <dbReference type="EMBL" id="GAA1091832.1"/>
    </source>
</evidence>
<dbReference type="Pfam" id="PF00582">
    <property type="entry name" value="Usp"/>
    <property type="match status" value="1"/>
</dbReference>
<dbReference type="SUPFAM" id="SSF52402">
    <property type="entry name" value="Adenine nucleotide alpha hydrolases-like"/>
    <property type="match status" value="1"/>
</dbReference>
<proteinExistence type="inferred from homology"/>
<dbReference type="Proteomes" id="UP001501581">
    <property type="component" value="Unassembled WGS sequence"/>
</dbReference>
<dbReference type="CDD" id="cd00293">
    <property type="entry name" value="USP-like"/>
    <property type="match status" value="1"/>
</dbReference>
<dbReference type="PRINTS" id="PR01438">
    <property type="entry name" value="UNVRSLSTRESS"/>
</dbReference>
<dbReference type="InterPro" id="IPR006016">
    <property type="entry name" value="UspA"/>
</dbReference>
<protein>
    <submittedName>
        <fullName evidence="3">Universal stress protein</fullName>
    </submittedName>
</protein>
<evidence type="ECO:0000256" key="1">
    <source>
        <dbReference type="ARBA" id="ARBA00008791"/>
    </source>
</evidence>
<accession>A0ABP4E4S3</accession>
<evidence type="ECO:0000313" key="4">
    <source>
        <dbReference type="Proteomes" id="UP001501581"/>
    </source>
</evidence>
<dbReference type="PANTHER" id="PTHR46268:SF6">
    <property type="entry name" value="UNIVERSAL STRESS PROTEIN UP12"/>
    <property type="match status" value="1"/>
</dbReference>
<feature type="domain" description="UspA" evidence="2">
    <location>
        <begin position="20"/>
        <end position="158"/>
    </location>
</feature>
<keyword evidence="4" id="KW-1185">Reference proteome</keyword>